<organism evidence="1 2">
    <name type="scientific">Candidatus Zambryskibacteria bacterium RIFCSPHIGHO2_01_FULL_49_18</name>
    <dbReference type="NCBI Taxonomy" id="1802740"/>
    <lineage>
        <taxon>Bacteria</taxon>
        <taxon>Candidatus Zambryskiibacteriota</taxon>
    </lineage>
</organism>
<comment type="caution">
    <text evidence="1">The sequence shown here is derived from an EMBL/GenBank/DDBJ whole genome shotgun (WGS) entry which is preliminary data.</text>
</comment>
<dbReference type="Proteomes" id="UP000178612">
    <property type="component" value="Unassembled WGS sequence"/>
</dbReference>
<reference evidence="1 2" key="1">
    <citation type="journal article" date="2016" name="Nat. Commun.">
        <title>Thousands of microbial genomes shed light on interconnected biogeochemical processes in an aquifer system.</title>
        <authorList>
            <person name="Anantharaman K."/>
            <person name="Brown C.T."/>
            <person name="Hug L.A."/>
            <person name="Sharon I."/>
            <person name="Castelle C.J."/>
            <person name="Probst A.J."/>
            <person name="Thomas B.C."/>
            <person name="Singh A."/>
            <person name="Wilkins M.J."/>
            <person name="Karaoz U."/>
            <person name="Brodie E.L."/>
            <person name="Williams K.H."/>
            <person name="Hubbard S.S."/>
            <person name="Banfield J.F."/>
        </authorList>
    </citation>
    <scope>NUCLEOTIDE SEQUENCE [LARGE SCALE GENOMIC DNA]</scope>
</reference>
<accession>A0A1G2T561</accession>
<gene>
    <name evidence="1" type="ORF">A2758_03255</name>
</gene>
<evidence type="ECO:0000313" key="2">
    <source>
        <dbReference type="Proteomes" id="UP000178612"/>
    </source>
</evidence>
<dbReference type="EMBL" id="MHVJ01000002">
    <property type="protein sequence ID" value="OHA92420.1"/>
    <property type="molecule type" value="Genomic_DNA"/>
</dbReference>
<name>A0A1G2T561_9BACT</name>
<evidence type="ECO:0000313" key="1">
    <source>
        <dbReference type="EMBL" id="OHA92420.1"/>
    </source>
</evidence>
<dbReference type="AlphaFoldDB" id="A0A1G2T561"/>
<sequence length="159" mass="18079">MKSTTVSMMVIAISLVQEARATSLTLAPTSEEIAFKNKASALSILTPPSVNEEEEDRKLKLGLPKRPDTPVGFRWVDDTLEWRRHKMRISLPSGSKVGYLGAEEGTIENFTLSFDKKVGRRTIVTPFFRQAVPIDDQMMPRGRFNYETQIGFKITIWMR</sequence>
<proteinExistence type="predicted"/>
<protein>
    <submittedName>
        <fullName evidence="1">Uncharacterized protein</fullName>
    </submittedName>
</protein>